<dbReference type="GO" id="GO:0046921">
    <property type="term" value="F:alpha-(1-&gt;6)-fucosyltransferase activity"/>
    <property type="evidence" value="ECO:0007669"/>
    <property type="project" value="TreeGrafter"/>
</dbReference>
<evidence type="ECO:0000256" key="1">
    <source>
        <dbReference type="SAM" id="MobiDB-lite"/>
    </source>
</evidence>
<dbReference type="Proteomes" id="UP000078512">
    <property type="component" value="Unassembled WGS sequence"/>
</dbReference>
<keyword evidence="3" id="KW-1185">Reference proteome</keyword>
<dbReference type="GO" id="GO:0006487">
    <property type="term" value="P:protein N-linked glycosylation"/>
    <property type="evidence" value="ECO:0007669"/>
    <property type="project" value="TreeGrafter"/>
</dbReference>
<dbReference type="PANTHER" id="PTHR13132:SF29">
    <property type="entry name" value="ALPHA-(1,6)-FUCOSYLTRANSFERASE"/>
    <property type="match status" value="1"/>
</dbReference>
<dbReference type="AlphaFoldDB" id="A0A197JCI0"/>
<dbReference type="Gene3D" id="3.40.50.11350">
    <property type="match status" value="1"/>
</dbReference>
<protein>
    <submittedName>
        <fullName evidence="2">Glycosyltransferase family 23 protein</fullName>
    </submittedName>
</protein>
<gene>
    <name evidence="2" type="ORF">K457DRAFT_25761</name>
</gene>
<organism evidence="2 3">
    <name type="scientific">Linnemannia elongata AG-77</name>
    <dbReference type="NCBI Taxonomy" id="1314771"/>
    <lineage>
        <taxon>Eukaryota</taxon>
        <taxon>Fungi</taxon>
        <taxon>Fungi incertae sedis</taxon>
        <taxon>Mucoromycota</taxon>
        <taxon>Mortierellomycotina</taxon>
        <taxon>Mortierellomycetes</taxon>
        <taxon>Mortierellales</taxon>
        <taxon>Mortierellaceae</taxon>
        <taxon>Linnemannia</taxon>
    </lineage>
</organism>
<evidence type="ECO:0000313" key="3">
    <source>
        <dbReference type="Proteomes" id="UP000078512"/>
    </source>
</evidence>
<evidence type="ECO:0000313" key="2">
    <source>
        <dbReference type="EMBL" id="OAQ22728.1"/>
    </source>
</evidence>
<feature type="region of interest" description="Disordered" evidence="1">
    <location>
        <begin position="32"/>
        <end position="55"/>
    </location>
</feature>
<accession>A0A197JCI0</accession>
<keyword evidence="2" id="KW-0808">Transferase</keyword>
<reference evidence="2 3" key="1">
    <citation type="submission" date="2016-05" db="EMBL/GenBank/DDBJ databases">
        <title>Genome sequencing reveals origins of a unique bacterial endosymbiosis in the earliest lineages of terrestrial Fungi.</title>
        <authorList>
            <consortium name="DOE Joint Genome Institute"/>
            <person name="Uehling J."/>
            <person name="Gryganskyi A."/>
            <person name="Hameed K."/>
            <person name="Tschaplinski T."/>
            <person name="Misztal P."/>
            <person name="Wu S."/>
            <person name="Desiro A."/>
            <person name="Vande Pol N."/>
            <person name="Du Z.-Y."/>
            <person name="Zienkiewicz A."/>
            <person name="Zienkiewicz K."/>
            <person name="Morin E."/>
            <person name="Tisserant E."/>
            <person name="Splivallo R."/>
            <person name="Hainaut M."/>
            <person name="Henrissat B."/>
            <person name="Ohm R."/>
            <person name="Kuo A."/>
            <person name="Yan J."/>
            <person name="Lipzen A."/>
            <person name="Nolan M."/>
            <person name="Labutti K."/>
            <person name="Barry K."/>
            <person name="Goldstein A."/>
            <person name="Labbe J."/>
            <person name="Schadt C."/>
            <person name="Tuskan G."/>
            <person name="Grigoriev I."/>
            <person name="Martin F."/>
            <person name="Vilgalys R."/>
            <person name="Bonito G."/>
        </authorList>
    </citation>
    <scope>NUCLEOTIDE SEQUENCE [LARGE SCALE GENOMIC DNA]</scope>
    <source>
        <strain evidence="2 3">AG-77</strain>
    </source>
</reference>
<dbReference type="PANTHER" id="PTHR13132">
    <property type="entry name" value="ALPHA- 1,6 -FUCOSYLTRANSFERASE"/>
    <property type="match status" value="1"/>
</dbReference>
<dbReference type="EMBL" id="KV442145">
    <property type="protein sequence ID" value="OAQ22728.1"/>
    <property type="molecule type" value="Genomic_DNA"/>
</dbReference>
<dbReference type="STRING" id="1314771.A0A197JCI0"/>
<name>A0A197JCI0_9FUNG</name>
<proteinExistence type="predicted"/>
<dbReference type="OrthoDB" id="2014825at2759"/>
<sequence>MKTTRFFPDPLHVYKVATAQRLAPTHVRSYLKTQDSQQHPHNSQRTPKTPVQNAQENAPKNYAQPCAFLTRLFVFSIRPIPVMFTTTTTPSTWPKLSLPKAGAFMAFCLITTTLFLLYRESQLHPPPPMELLDQKYLKTFEDQFAHAKDTQQDIISKIGHLGTADQLQQVLATQQALLEKLESMAQGEALQQDSLKKVDDLSAHLEEIKSLAQLNADALASSAAISASIEKSVQSAANRPIHLNEPPKTTPNCPIPADMDACVHHGANMTHIAELCGPITVLVGDCRDRVYKLAVTTKEFMAEVSDYTAEMMVVQGIDIGRELDSFVQTRSRWMVDTMGGNGFELLTLIADKERLALQKDLDRLQHRCANFFNGANHYGGFGSRWHNMGLGLAFSQYYNMTLYPAQKNPNFIPLTSCTEADMARAFSADPPQTDFGAWDTTTINFKSPNWDLGAMFNKNSKIIRPEYEHKGHFWWRSMLTYYAIRPNHAMRQLIRESSAVTTPCISIHVRHSDKKEEAALIDFSKYMEHADRYRVKTGVSNVYLMTDDDQVIRSTQDYSNFKFHYADMARSNNGWQADRDAGVTMEQMEETFLVDIFSAVRCQHSIVTYSSNVGRLIGELAYAIRNTEPDIVSLDNEWMMNP</sequence>